<dbReference type="PROSITE" id="PS50294">
    <property type="entry name" value="WD_REPEATS_REGION"/>
    <property type="match status" value="1"/>
</dbReference>
<evidence type="ECO:0000256" key="1">
    <source>
        <dbReference type="ARBA" id="ARBA00005903"/>
    </source>
</evidence>
<dbReference type="PANTHER" id="PTHR14588:SF2">
    <property type="entry name" value="DDB1- AND CUL4-ASSOCIATED FACTOR 10"/>
    <property type="match status" value="1"/>
</dbReference>
<dbReference type="SMART" id="SM00320">
    <property type="entry name" value="WD40"/>
    <property type="match status" value="4"/>
</dbReference>
<feature type="compositionally biased region" description="Low complexity" evidence="5">
    <location>
        <begin position="424"/>
        <end position="444"/>
    </location>
</feature>
<dbReference type="EMBL" id="GEDC01004205">
    <property type="protein sequence ID" value="JAS33093.1"/>
    <property type="molecule type" value="Transcribed_RNA"/>
</dbReference>
<feature type="repeat" description="WD" evidence="4">
    <location>
        <begin position="131"/>
        <end position="166"/>
    </location>
</feature>
<reference evidence="6" key="1">
    <citation type="submission" date="2015-12" db="EMBL/GenBank/DDBJ databases">
        <title>De novo transcriptome assembly of four potential Pierce s Disease insect vectors from Arizona vineyards.</title>
        <authorList>
            <person name="Tassone E.E."/>
        </authorList>
    </citation>
    <scope>NUCLEOTIDE SEQUENCE</scope>
</reference>
<keyword evidence="3" id="KW-0677">Repeat</keyword>
<evidence type="ECO:0000256" key="4">
    <source>
        <dbReference type="PROSITE-ProRule" id="PRU00221"/>
    </source>
</evidence>
<feature type="compositionally biased region" description="Polar residues" evidence="5">
    <location>
        <begin position="370"/>
        <end position="381"/>
    </location>
</feature>
<feature type="compositionally biased region" description="Polar residues" evidence="5">
    <location>
        <begin position="825"/>
        <end position="843"/>
    </location>
</feature>
<dbReference type="PROSITE" id="PS00678">
    <property type="entry name" value="WD_REPEATS_1"/>
    <property type="match status" value="1"/>
</dbReference>
<accession>A0A1B6E592</accession>
<dbReference type="GO" id="GO:0080008">
    <property type="term" value="C:Cul4-RING E3 ubiquitin ligase complex"/>
    <property type="evidence" value="ECO:0007669"/>
    <property type="project" value="TreeGrafter"/>
</dbReference>
<comment type="similarity">
    <text evidence="1">Belongs to the WD repeat DCAF10 family.</text>
</comment>
<sequence length="1338" mass="146929">MSYRKKHFGIRDYVNQRAIGIKSSTAISTKIYKTLYESLGYTARCNIENYGGIFNLEFSPDGGLMVAACERRSVLLFDPITHKLAHAIPDAHDNCVNGAKFLDDRVFATCSDDKSVVLWDARNLSSRVRTFIGHTNWVKNIEYFESKKLLVTSAFDGCVFAWDVNSCADNKYTKLFHTNGLMRTRLTPDLTKMIISTTAGYIMVIHDINMETLQKDLAGFKPSMYRLMQTSRSTIPTVSGFTHLFSRTRKKNRVEFIADFPAEDEAEVICSLQVHPHGWCVLSRNVNATETSEWTCVHDIQEKYREGGEETENSSIPQHIRKSKRKFRDGMGLPTVNTMMGNDHSMFEGGIPDEIFERSFSDLLNEMSTASGSSINDMPGTSGSGFRARNRSSDSSDDAEFDLNEIKPVYKDDEGNWHGIGLTESSSSDLSESSSDLPESSSSDDQNKSKSVYVDKGGNRIEISFNAASSPDSNGDENVDQKNTKSENISGEGNCSLDLNEDEDNYGMNEIKSEDEDVFERNSQYSLSGSTDDENINLNVKRIKRFNEVGEWGDSDRSSSSSPKHIIGSGTNSKNKISSINSGIHENMTNFAESDSPTEDMDTQICNIINLPDNINEISHSTANMDKSDYLHARNDCSLETVDNSHSMTNITESCDSVTGMVESSQSMADPTGNIAGSSHSSSGIEGHSRSMSNVGERSHIIDSKGMNHSIASMVSMVEKSIANKYLCHLTPAKLNEYLNEIACGSEANIYTAGTLENGVPILLGLVGDQPSAPPLEELPPFVPSMAGMAESSHSISAIPGSSHSMAAIQGSSRSVIDLEENRMSTSENSHSMVGTAGNSRSMTGLAGSTRAVPGKSRAIDCVAHRSRSMSRVAGSSRFRVRLAGMSRSMARVPRMAHSIAHVPLSNLSTTDSDERINETAIEPDANIFAAGTLENGDPVLCNLVGVSDQPNESPSRELPPFEPTMSGITRSSCAIAGVPGSSYDIAGIPGRQVSRFMSSMAGRNRSRIGLAGRRRSVVRVARIGRSIPNMHLSYLSTTDSDEHVNEMANEPDLNIFPSGSMENQVPVLHGLVDVGNQRSAPPFGQLPFAPSVSGIGEEQREINLNSTDIWEASITYDEARLRRERLRRGGGTINFLSDSALRIVRMASGLQYGGNSEEQSDRLARETPPVVIRHRYNPETQSLERDFESQSFARTSNEAPILAVENVEHNVFSVQEVGNSSSFQIPKNHRIHLNIPRLTHYIEEPGGGQGIIKELCFSPDGRLICSPYKQGVRFLTFSQDFSELSTCVPDNPPVLLCEILQLYCHDDFVLSTKFSPRNYSLVSGCLSGNIVWYQPIF</sequence>
<feature type="region of interest" description="Disordered" evidence="5">
    <location>
        <begin position="552"/>
        <end position="574"/>
    </location>
</feature>
<dbReference type="Gene3D" id="2.130.10.10">
    <property type="entry name" value="YVTN repeat-like/Quinoprotein amine dehydrogenase"/>
    <property type="match status" value="1"/>
</dbReference>
<feature type="region of interest" description="Disordered" evidence="5">
    <location>
        <begin position="306"/>
        <end position="333"/>
    </location>
</feature>
<feature type="region of interest" description="Disordered" evidence="5">
    <location>
        <begin position="370"/>
        <end position="502"/>
    </location>
</feature>
<feature type="compositionally biased region" description="Low complexity" evidence="5">
    <location>
        <begin position="558"/>
        <end position="574"/>
    </location>
</feature>
<evidence type="ECO:0000256" key="5">
    <source>
        <dbReference type="SAM" id="MobiDB-lite"/>
    </source>
</evidence>
<protein>
    <submittedName>
        <fullName evidence="6">Uncharacterized protein</fullName>
    </submittedName>
</protein>
<evidence type="ECO:0000313" key="6">
    <source>
        <dbReference type="EMBL" id="JAS33093.1"/>
    </source>
</evidence>
<evidence type="ECO:0000256" key="3">
    <source>
        <dbReference type="ARBA" id="ARBA00022737"/>
    </source>
</evidence>
<keyword evidence="2 4" id="KW-0853">WD repeat</keyword>
<dbReference type="SUPFAM" id="SSF50978">
    <property type="entry name" value="WD40 repeat-like"/>
    <property type="match status" value="2"/>
</dbReference>
<name>A0A1B6E592_9HEMI</name>
<dbReference type="InterPro" id="IPR015943">
    <property type="entry name" value="WD40/YVTN_repeat-like_dom_sf"/>
</dbReference>
<dbReference type="InterPro" id="IPR036322">
    <property type="entry name" value="WD40_repeat_dom_sf"/>
</dbReference>
<gene>
    <name evidence="6" type="ORF">g.18450</name>
</gene>
<feature type="region of interest" description="Disordered" evidence="5">
    <location>
        <begin position="825"/>
        <end position="852"/>
    </location>
</feature>
<dbReference type="PROSITE" id="PS50082">
    <property type="entry name" value="WD_REPEATS_2"/>
    <property type="match status" value="2"/>
</dbReference>
<dbReference type="InterPro" id="IPR001680">
    <property type="entry name" value="WD40_rpt"/>
</dbReference>
<dbReference type="InterPro" id="IPR039085">
    <property type="entry name" value="DCA10"/>
</dbReference>
<feature type="repeat" description="WD" evidence="4">
    <location>
        <begin position="89"/>
        <end position="129"/>
    </location>
</feature>
<organism evidence="6">
    <name type="scientific">Clastoptera arizonana</name>
    <name type="common">Arizona spittle bug</name>
    <dbReference type="NCBI Taxonomy" id="38151"/>
    <lineage>
        <taxon>Eukaryota</taxon>
        <taxon>Metazoa</taxon>
        <taxon>Ecdysozoa</taxon>
        <taxon>Arthropoda</taxon>
        <taxon>Hexapoda</taxon>
        <taxon>Insecta</taxon>
        <taxon>Pterygota</taxon>
        <taxon>Neoptera</taxon>
        <taxon>Paraneoptera</taxon>
        <taxon>Hemiptera</taxon>
        <taxon>Auchenorrhyncha</taxon>
        <taxon>Cercopoidea</taxon>
        <taxon>Clastopteridae</taxon>
        <taxon>Clastoptera</taxon>
    </lineage>
</organism>
<feature type="compositionally biased region" description="Basic and acidic residues" evidence="5">
    <location>
        <begin position="404"/>
        <end position="416"/>
    </location>
</feature>
<evidence type="ECO:0000256" key="2">
    <source>
        <dbReference type="ARBA" id="ARBA00022574"/>
    </source>
</evidence>
<dbReference type="Pfam" id="PF00400">
    <property type="entry name" value="WD40"/>
    <property type="match status" value="2"/>
</dbReference>
<proteinExistence type="inferred from homology"/>
<dbReference type="PANTHER" id="PTHR14588">
    <property type="entry name" value="DDB1- AND CUL4-ASSOCIATED FACTOR 10"/>
    <property type="match status" value="1"/>
</dbReference>
<dbReference type="InterPro" id="IPR019775">
    <property type="entry name" value="WD40_repeat_CS"/>
</dbReference>